<dbReference type="RefSeq" id="WP_004653971.1">
    <property type="nucleotide sequence ID" value="NZ_KB849179.1"/>
</dbReference>
<dbReference type="EC" id="2.7.6.3" evidence="2"/>
<reference evidence="9 11" key="1">
    <citation type="submission" date="2013-02" db="EMBL/GenBank/DDBJ databases">
        <title>The Genome Sequence of Acinetobacter sp. NIPH 809.</title>
        <authorList>
            <consortium name="The Broad Institute Genome Sequencing Platform"/>
            <consortium name="The Broad Institute Genome Sequencing Center for Infectious Disease"/>
            <person name="Cerqueira G."/>
            <person name="Feldgarden M."/>
            <person name="Courvalin P."/>
            <person name="Perichon B."/>
            <person name="Grillot-Courvalin C."/>
            <person name="Clermont D."/>
            <person name="Rocha E."/>
            <person name="Yoon E.-J."/>
            <person name="Nemec A."/>
            <person name="Walker B."/>
            <person name="Young S.K."/>
            <person name="Zeng Q."/>
            <person name="Gargeya S."/>
            <person name="Fitzgerald M."/>
            <person name="Haas B."/>
            <person name="Abouelleil A."/>
            <person name="Alvarado L."/>
            <person name="Arachchi H.M."/>
            <person name="Berlin A.M."/>
            <person name="Chapman S.B."/>
            <person name="Dewar J."/>
            <person name="Goldberg J."/>
            <person name="Griggs A."/>
            <person name="Gujja S."/>
            <person name="Hansen M."/>
            <person name="Howarth C."/>
            <person name="Imamovic A."/>
            <person name="Larimer J."/>
            <person name="McCowan C."/>
            <person name="Murphy C."/>
            <person name="Neiman D."/>
            <person name="Pearson M."/>
            <person name="Priest M."/>
            <person name="Roberts A."/>
            <person name="Saif S."/>
            <person name="Shea T."/>
            <person name="Sisk P."/>
            <person name="Sykes S."/>
            <person name="Wortman J."/>
            <person name="Nusbaum C."/>
            <person name="Birren B."/>
        </authorList>
    </citation>
    <scope>NUCLEOTIDE SEQUENCE [LARGE SCALE GENOMIC DNA]</scope>
    <source>
        <strain evidence="9 11">NIPH 809</strain>
    </source>
</reference>
<accession>A0A1E7R8M7</accession>
<protein>
    <recommendedName>
        <fullName evidence="2">2-amino-4-hydroxy-6-hydroxymethyldihydropteridine diphosphokinase</fullName>
        <ecNumber evidence="2">2.7.6.3</ecNumber>
    </recommendedName>
</protein>
<evidence type="ECO:0000259" key="8">
    <source>
        <dbReference type="Pfam" id="PF01288"/>
    </source>
</evidence>
<dbReference type="InterPro" id="IPR035907">
    <property type="entry name" value="Hppk_sf"/>
</dbReference>
<evidence type="ECO:0000313" key="12">
    <source>
        <dbReference type="Proteomes" id="UP000233553"/>
    </source>
</evidence>
<keyword evidence="4" id="KW-0547">Nucleotide-binding</keyword>
<feature type="domain" description="7,8-dihydro-6-hydroxymethylpterin-pyrophosphokinase" evidence="8">
    <location>
        <begin position="10"/>
        <end position="113"/>
    </location>
</feature>
<reference evidence="10 12" key="2">
    <citation type="submission" date="2017-12" db="EMBL/GenBank/DDBJ databases">
        <title>Draft Genome sequences of multiple microbial strains isolated from spacecraft associated surfaces.</title>
        <authorList>
            <person name="Seuylemezian A."/>
            <person name="Vaishampayan P."/>
            <person name="Venkateswaran K."/>
        </authorList>
    </citation>
    <scope>NUCLEOTIDE SEQUENCE [LARGE SCALE GENOMIC DNA]</scope>
    <source>
        <strain evidence="10 12">2P01AA</strain>
    </source>
</reference>
<evidence type="ECO:0000313" key="11">
    <source>
        <dbReference type="Proteomes" id="UP000013034"/>
    </source>
</evidence>
<dbReference type="UniPathway" id="UPA00077">
    <property type="reaction ID" value="UER00155"/>
</dbReference>
<keyword evidence="7" id="KW-0289">Folate biosynthesis</keyword>
<dbReference type="Proteomes" id="UP000013034">
    <property type="component" value="Unassembled WGS sequence"/>
</dbReference>
<evidence type="ECO:0000256" key="2">
    <source>
        <dbReference type="ARBA" id="ARBA00013253"/>
    </source>
</evidence>
<dbReference type="OrthoDB" id="9790168at2"/>
<dbReference type="SUPFAM" id="SSF55083">
    <property type="entry name" value="6-hydroxymethyl-7,8-dihydropterin pyrophosphokinase, HPPK"/>
    <property type="match status" value="1"/>
</dbReference>
<evidence type="ECO:0000313" key="10">
    <source>
        <dbReference type="EMBL" id="PKF33182.1"/>
    </source>
</evidence>
<dbReference type="Pfam" id="PF01288">
    <property type="entry name" value="HPPK"/>
    <property type="match status" value="1"/>
</dbReference>
<dbReference type="GO" id="GO:0005524">
    <property type="term" value="F:ATP binding"/>
    <property type="evidence" value="ECO:0007669"/>
    <property type="project" value="UniProtKB-KW"/>
</dbReference>
<organism evidence="10 12">
    <name type="scientific">Acinetobacter proteolyticus</name>
    <dbReference type="NCBI Taxonomy" id="1776741"/>
    <lineage>
        <taxon>Bacteria</taxon>
        <taxon>Pseudomonadati</taxon>
        <taxon>Pseudomonadota</taxon>
        <taxon>Gammaproteobacteria</taxon>
        <taxon>Moraxellales</taxon>
        <taxon>Moraxellaceae</taxon>
        <taxon>Acinetobacter</taxon>
    </lineage>
</organism>
<evidence type="ECO:0000256" key="1">
    <source>
        <dbReference type="ARBA" id="ARBA00005051"/>
    </source>
</evidence>
<comment type="pathway">
    <text evidence="1">Cofactor biosynthesis; tetrahydrofolate biosynthesis; 2-amino-4-hydroxy-6-hydroxymethyl-7,8-dihydropteridine diphosphate from 7,8-dihydroneopterin triphosphate: step 4/4.</text>
</comment>
<gene>
    <name evidence="10" type="ORF">CW311_10185</name>
    <name evidence="9" type="ORF">F993_01797</name>
</gene>
<dbReference type="GO" id="GO:0016301">
    <property type="term" value="F:kinase activity"/>
    <property type="evidence" value="ECO:0007669"/>
    <property type="project" value="UniProtKB-KW"/>
</dbReference>
<dbReference type="Gene3D" id="3.30.70.560">
    <property type="entry name" value="7,8-Dihydro-6-hydroxymethylpterin-pyrophosphokinase HPPK"/>
    <property type="match status" value="1"/>
</dbReference>
<evidence type="ECO:0000256" key="4">
    <source>
        <dbReference type="ARBA" id="ARBA00022741"/>
    </source>
</evidence>
<dbReference type="InterPro" id="IPR000550">
    <property type="entry name" value="Hppk"/>
</dbReference>
<name>A0A1E7R8M7_9GAMM</name>
<keyword evidence="5 10" id="KW-0418">Kinase</keyword>
<dbReference type="AlphaFoldDB" id="A0A1E7R8M7"/>
<dbReference type="GO" id="GO:0046654">
    <property type="term" value="P:tetrahydrofolate biosynthetic process"/>
    <property type="evidence" value="ECO:0007669"/>
    <property type="project" value="UniProtKB-UniPathway"/>
</dbReference>
<dbReference type="Proteomes" id="UP000233553">
    <property type="component" value="Unassembled WGS sequence"/>
</dbReference>
<dbReference type="EMBL" id="APOI01000015">
    <property type="protein sequence ID" value="ENU23644.1"/>
    <property type="molecule type" value="Genomic_DNA"/>
</dbReference>
<keyword evidence="3" id="KW-0808">Transferase</keyword>
<sequence length="144" mass="16376">MNATETIFALALASNVQQQKNFTFAYEQISSLGTVEFSPIYEIPCRDGIGADYWNSACLLKSQLHVDEVTEILKKLEAQSGRVRPSHHISLDIDVIAWGETLEHMQFNPKKLPLALDVKIPLYDLWQHADLAYLQSMHYPVITM</sequence>
<evidence type="ECO:0000256" key="6">
    <source>
        <dbReference type="ARBA" id="ARBA00022840"/>
    </source>
</evidence>
<keyword evidence="6" id="KW-0067">ATP-binding</keyword>
<keyword evidence="11" id="KW-1185">Reference proteome</keyword>
<evidence type="ECO:0000313" key="9">
    <source>
        <dbReference type="EMBL" id="ENU23644.1"/>
    </source>
</evidence>
<dbReference type="EMBL" id="PISJ01000013">
    <property type="protein sequence ID" value="PKF33182.1"/>
    <property type="molecule type" value="Genomic_DNA"/>
</dbReference>
<evidence type="ECO:0000256" key="7">
    <source>
        <dbReference type="ARBA" id="ARBA00022909"/>
    </source>
</evidence>
<proteinExistence type="predicted"/>
<dbReference type="GO" id="GO:0046656">
    <property type="term" value="P:folic acid biosynthetic process"/>
    <property type="evidence" value="ECO:0007669"/>
    <property type="project" value="UniProtKB-KW"/>
</dbReference>
<evidence type="ECO:0000256" key="5">
    <source>
        <dbReference type="ARBA" id="ARBA00022777"/>
    </source>
</evidence>
<evidence type="ECO:0000256" key="3">
    <source>
        <dbReference type="ARBA" id="ARBA00022679"/>
    </source>
</evidence>
<dbReference type="GO" id="GO:0003848">
    <property type="term" value="F:2-amino-4-hydroxy-6-hydroxymethyldihydropteridine diphosphokinase activity"/>
    <property type="evidence" value="ECO:0007669"/>
    <property type="project" value="UniProtKB-EC"/>
</dbReference>
<comment type="caution">
    <text evidence="10">The sequence shown here is derived from an EMBL/GenBank/DDBJ whole genome shotgun (WGS) entry which is preliminary data.</text>
</comment>